<sequence>MQLGTRWSLGTTPPAAVPDALRAQIAAVEDLISAGQLAQEPTPRWTLTWLEGRPIAELDTGVIVTLTADGEAVVQHDPDDDFA</sequence>
<keyword evidence="2" id="KW-1185">Reference proteome</keyword>
<evidence type="ECO:0000313" key="1">
    <source>
        <dbReference type="EMBL" id="QPE03439.1"/>
    </source>
</evidence>
<proteinExistence type="predicted"/>
<accession>A0A7S8MUK5</accession>
<name>A0A7S8MUK5_9MICO</name>
<evidence type="ECO:0000313" key="2">
    <source>
        <dbReference type="Proteomes" id="UP000594480"/>
    </source>
</evidence>
<protein>
    <recommendedName>
        <fullName evidence="3">Fe-S oxidoreductase</fullName>
    </recommendedName>
</protein>
<dbReference type="Proteomes" id="UP000594480">
    <property type="component" value="Chromosome"/>
</dbReference>
<dbReference type="RefSeq" id="WP_195691543.1">
    <property type="nucleotide sequence ID" value="NZ_CP064760.1"/>
</dbReference>
<dbReference type="KEGG" id="msf:IT882_08550"/>
<dbReference type="AlphaFoldDB" id="A0A7S8MUK5"/>
<organism evidence="1 2">
    <name type="scientific">Microbacterium schleiferi</name>
    <dbReference type="NCBI Taxonomy" id="69362"/>
    <lineage>
        <taxon>Bacteria</taxon>
        <taxon>Bacillati</taxon>
        <taxon>Actinomycetota</taxon>
        <taxon>Actinomycetes</taxon>
        <taxon>Micrococcales</taxon>
        <taxon>Microbacteriaceae</taxon>
        <taxon>Microbacterium</taxon>
    </lineage>
</organism>
<dbReference type="EMBL" id="CP064760">
    <property type="protein sequence ID" value="QPE03439.1"/>
    <property type="molecule type" value="Genomic_DNA"/>
</dbReference>
<evidence type="ECO:0008006" key="3">
    <source>
        <dbReference type="Google" id="ProtNLM"/>
    </source>
</evidence>
<gene>
    <name evidence="1" type="ORF">IT882_08550</name>
</gene>
<reference evidence="1 2" key="1">
    <citation type="submission" date="2020-11" db="EMBL/GenBank/DDBJ databases">
        <title>Amino acid is mineralized and recycled by bacteria in oceanic microbiome.</title>
        <authorList>
            <person name="Zheng L.Y."/>
        </authorList>
    </citation>
    <scope>NUCLEOTIDE SEQUENCE [LARGE SCALE GENOMIC DNA]</scope>
    <source>
        <strain evidence="1 2">A32-1</strain>
    </source>
</reference>